<evidence type="ECO:0000256" key="1">
    <source>
        <dbReference type="SAM" id="Phobius"/>
    </source>
</evidence>
<keyword evidence="1" id="KW-0472">Membrane</keyword>
<evidence type="ECO:0008006" key="4">
    <source>
        <dbReference type="Google" id="ProtNLM"/>
    </source>
</evidence>
<keyword evidence="3" id="KW-1185">Reference proteome</keyword>
<feature type="transmembrane region" description="Helical" evidence="1">
    <location>
        <begin position="33"/>
        <end position="55"/>
    </location>
</feature>
<gene>
    <name evidence="2" type="ORF">RIMI_LOCUS2188214</name>
</gene>
<organism evidence="2 3">
    <name type="scientific">Ranitomeya imitator</name>
    <name type="common">mimic poison frog</name>
    <dbReference type="NCBI Taxonomy" id="111125"/>
    <lineage>
        <taxon>Eukaryota</taxon>
        <taxon>Metazoa</taxon>
        <taxon>Chordata</taxon>
        <taxon>Craniata</taxon>
        <taxon>Vertebrata</taxon>
        <taxon>Euteleostomi</taxon>
        <taxon>Amphibia</taxon>
        <taxon>Batrachia</taxon>
        <taxon>Anura</taxon>
        <taxon>Neobatrachia</taxon>
        <taxon>Hyloidea</taxon>
        <taxon>Dendrobatidae</taxon>
        <taxon>Dendrobatinae</taxon>
        <taxon>Ranitomeya</taxon>
    </lineage>
</organism>
<proteinExistence type="predicted"/>
<keyword evidence="1" id="KW-0812">Transmembrane</keyword>
<evidence type="ECO:0000313" key="3">
    <source>
        <dbReference type="Proteomes" id="UP001176940"/>
    </source>
</evidence>
<dbReference type="EMBL" id="CAUEEQ010003002">
    <property type="protein sequence ID" value="CAJ0924152.1"/>
    <property type="molecule type" value="Genomic_DNA"/>
</dbReference>
<comment type="caution">
    <text evidence="2">The sequence shown here is derived from an EMBL/GenBank/DDBJ whole genome shotgun (WGS) entry which is preliminary data.</text>
</comment>
<sequence>MRSFTFFFLAPEQSNPSTKNGMETRGNVIYMELWFILLMALLALLLLAILLSLLLQRKLTKQPYPRERPPLVPLQQRMTPASAYSESDTYTSDLVADVFGSSNRITLKSYIMHLEGISDMKISGAESHSSHNTMVVRKTSQSQISHSFSQNSLYRSASQLITSNDKKSTGDSSMWDSVIQGHDSGMFMDDDDIIGTIKSFSTVTKQHTAFTDTPL</sequence>
<reference evidence="2" key="1">
    <citation type="submission" date="2023-07" db="EMBL/GenBank/DDBJ databases">
        <authorList>
            <person name="Stuckert A."/>
        </authorList>
    </citation>
    <scope>NUCLEOTIDE SEQUENCE</scope>
</reference>
<accession>A0ABN9KU96</accession>
<dbReference type="Proteomes" id="UP001176940">
    <property type="component" value="Unassembled WGS sequence"/>
</dbReference>
<evidence type="ECO:0000313" key="2">
    <source>
        <dbReference type="EMBL" id="CAJ0924152.1"/>
    </source>
</evidence>
<name>A0ABN9KU96_9NEOB</name>
<protein>
    <recommendedName>
        <fullName evidence="4">Usherin</fullName>
    </recommendedName>
</protein>
<keyword evidence="1" id="KW-1133">Transmembrane helix</keyword>